<dbReference type="Gene3D" id="2.60.120.380">
    <property type="match status" value="2"/>
</dbReference>
<feature type="region of interest" description="Disordered" evidence="1">
    <location>
        <begin position="1"/>
        <end position="41"/>
    </location>
</feature>
<accession>A0A0G3X6F1</accession>
<evidence type="ECO:0000256" key="1">
    <source>
        <dbReference type="SAM" id="MobiDB-lite"/>
    </source>
</evidence>
<dbReference type="EMBL" id="CP011805">
    <property type="protein sequence ID" value="AKM06196.1"/>
    <property type="molecule type" value="Genomic_DNA"/>
</dbReference>
<evidence type="ECO:0000313" key="2">
    <source>
        <dbReference type="EMBL" id="AKM06196.1"/>
    </source>
</evidence>
<dbReference type="KEGG" id="amx:AM2010_104"/>
<gene>
    <name evidence="2" type="ORF">AM2010_104</name>
</gene>
<reference evidence="2 3" key="1">
    <citation type="submission" date="2015-06" db="EMBL/GenBank/DDBJ databases">
        <authorList>
            <person name="Kim K.M."/>
        </authorList>
    </citation>
    <scope>NUCLEOTIDE SEQUENCE [LARGE SCALE GENOMIC DNA]</scope>
    <source>
        <strain evidence="2 3">KCTC 22370</strain>
    </source>
</reference>
<evidence type="ECO:0000313" key="3">
    <source>
        <dbReference type="Proteomes" id="UP000037643"/>
    </source>
</evidence>
<dbReference type="PATRIC" id="fig|543877.4.peg.107"/>
<protein>
    <recommendedName>
        <fullName evidence="4">Peptidase</fullName>
    </recommendedName>
</protein>
<name>A0A0G3X6F1_9SPHN</name>
<dbReference type="STRING" id="543877.AM2010_104"/>
<dbReference type="AlphaFoldDB" id="A0A0G3X6F1"/>
<keyword evidence="3" id="KW-1185">Reference proteome</keyword>
<evidence type="ECO:0008006" key="4">
    <source>
        <dbReference type="Google" id="ProtNLM"/>
    </source>
</evidence>
<organism evidence="2 3">
    <name type="scientific">Pelagerythrobacter marensis</name>
    <dbReference type="NCBI Taxonomy" id="543877"/>
    <lineage>
        <taxon>Bacteria</taxon>
        <taxon>Pseudomonadati</taxon>
        <taxon>Pseudomonadota</taxon>
        <taxon>Alphaproteobacteria</taxon>
        <taxon>Sphingomonadales</taxon>
        <taxon>Erythrobacteraceae</taxon>
        <taxon>Pelagerythrobacter</taxon>
    </lineage>
</organism>
<proteinExistence type="predicted"/>
<sequence>MAMPAPVEPARAAASPRDGRQVGPKMEGQLNDESPKDGNRPYQVKTATLEAGKRYAIDVESDDFDPKLRLSFADDNDEQLAEDDDGGDGTNAYLEFMPQRSGRHRLRVTAVNDSSGSYTMTIRELPPLPAPLRPRPSDASTMTLNHYRGELETSDATITGVHVDDYQFRFEGGKQVFLFLDSSDFDAFLEVRHLNDRGNGAPLAVNDDGGQGRNSALTFTPEEGGDYIVRARSLSQGNTGAYTLRIAQES</sequence>
<dbReference type="Proteomes" id="UP000037643">
    <property type="component" value="Chromosome"/>
</dbReference>